<dbReference type="Pfam" id="PF12849">
    <property type="entry name" value="PBP_like_2"/>
    <property type="match status" value="1"/>
</dbReference>
<feature type="region of interest" description="Disordered" evidence="5">
    <location>
        <begin position="169"/>
        <end position="191"/>
    </location>
</feature>
<dbReference type="SUPFAM" id="SSF53850">
    <property type="entry name" value="Periplasmic binding protein-like II"/>
    <property type="match status" value="1"/>
</dbReference>
<organism evidence="7 8">
    <name type="scientific">Saxibacter everestensis</name>
    <dbReference type="NCBI Taxonomy" id="2909229"/>
    <lineage>
        <taxon>Bacteria</taxon>
        <taxon>Bacillati</taxon>
        <taxon>Actinomycetota</taxon>
        <taxon>Actinomycetes</taxon>
        <taxon>Micrococcales</taxon>
        <taxon>Brevibacteriaceae</taxon>
        <taxon>Saxibacter</taxon>
    </lineage>
</organism>
<dbReference type="Gene3D" id="3.40.190.10">
    <property type="entry name" value="Periplasmic binding protein-like II"/>
    <property type="match status" value="2"/>
</dbReference>
<dbReference type="PANTHER" id="PTHR42996:SF1">
    <property type="entry name" value="PHOSPHATE-BINDING PROTEIN PSTS"/>
    <property type="match status" value="1"/>
</dbReference>
<evidence type="ECO:0000256" key="2">
    <source>
        <dbReference type="ARBA" id="ARBA00022448"/>
    </source>
</evidence>
<reference evidence="7 8" key="1">
    <citation type="submission" date="2023-05" db="EMBL/GenBank/DDBJ databases">
        <title>Lithophilousrod everest ZFBP1038 complete genpme.</title>
        <authorList>
            <person name="Tian M."/>
        </authorList>
    </citation>
    <scope>NUCLEOTIDE SEQUENCE [LARGE SCALE GENOMIC DNA]</scope>
    <source>
        <strain evidence="7 8">ZFBP1038</strain>
    </source>
</reference>
<dbReference type="NCBIfam" id="TIGR00975">
    <property type="entry name" value="3a0107s03"/>
    <property type="match status" value="1"/>
</dbReference>
<dbReference type="InterPro" id="IPR005673">
    <property type="entry name" value="ABC_phos-bd_PstS"/>
</dbReference>
<protein>
    <recommendedName>
        <fullName evidence="4">Phosphate-binding protein</fullName>
    </recommendedName>
</protein>
<dbReference type="Proteomes" id="UP001209083">
    <property type="component" value="Chromosome"/>
</dbReference>
<dbReference type="InterPro" id="IPR024370">
    <property type="entry name" value="PBP_domain"/>
</dbReference>
<evidence type="ECO:0000256" key="1">
    <source>
        <dbReference type="ARBA" id="ARBA00008725"/>
    </source>
</evidence>
<accession>A0ABY8QUL2</accession>
<dbReference type="InterPro" id="IPR050962">
    <property type="entry name" value="Phosphate-bind_PstS"/>
</dbReference>
<evidence type="ECO:0000256" key="4">
    <source>
        <dbReference type="PIRNR" id="PIRNR002756"/>
    </source>
</evidence>
<feature type="region of interest" description="Disordered" evidence="5">
    <location>
        <begin position="29"/>
        <end position="48"/>
    </location>
</feature>
<dbReference type="RefSeq" id="WP_349639301.1">
    <property type="nucleotide sequence ID" value="NZ_CP090958.1"/>
</dbReference>
<dbReference type="PROSITE" id="PS51257">
    <property type="entry name" value="PROKAR_LIPOPROTEIN"/>
    <property type="match status" value="1"/>
</dbReference>
<dbReference type="CDD" id="cd13565">
    <property type="entry name" value="PBP2_PstS"/>
    <property type="match status" value="1"/>
</dbReference>
<evidence type="ECO:0000313" key="7">
    <source>
        <dbReference type="EMBL" id="WGW12501.1"/>
    </source>
</evidence>
<name>A0ABY8QUL2_9MICO</name>
<keyword evidence="3 4" id="KW-0592">Phosphate transport</keyword>
<evidence type="ECO:0000256" key="5">
    <source>
        <dbReference type="SAM" id="MobiDB-lite"/>
    </source>
</evidence>
<keyword evidence="8" id="KW-1185">Reference proteome</keyword>
<comment type="similarity">
    <text evidence="1 4">Belongs to the PstS family.</text>
</comment>
<proteinExistence type="inferred from homology"/>
<dbReference type="PANTHER" id="PTHR42996">
    <property type="entry name" value="PHOSPHATE-BINDING PROTEIN PSTS"/>
    <property type="match status" value="1"/>
</dbReference>
<evidence type="ECO:0000256" key="3">
    <source>
        <dbReference type="ARBA" id="ARBA00022592"/>
    </source>
</evidence>
<evidence type="ECO:0000259" key="6">
    <source>
        <dbReference type="Pfam" id="PF12849"/>
    </source>
</evidence>
<evidence type="ECO:0000313" key="8">
    <source>
        <dbReference type="Proteomes" id="UP001209083"/>
    </source>
</evidence>
<dbReference type="EMBL" id="CP090958">
    <property type="protein sequence ID" value="WGW12501.1"/>
    <property type="molecule type" value="Genomic_DNA"/>
</dbReference>
<gene>
    <name evidence="7" type="primary">pstS</name>
    <name evidence="7" type="ORF">LWF01_01670</name>
</gene>
<keyword evidence="2 4" id="KW-0813">Transport</keyword>
<feature type="domain" description="PBP" evidence="6">
    <location>
        <begin position="38"/>
        <end position="337"/>
    </location>
</feature>
<dbReference type="PIRSF" id="PIRSF002756">
    <property type="entry name" value="PstS"/>
    <property type="match status" value="1"/>
</dbReference>
<sequence length="371" mass="38148">MKLHRFGPAIAIATAGALLLSACGSDDPTGSGNAGAGSEGGAELSGTLQGIGSSAQKSAMDAWIAGFQGIASGATVQYSPDGSGAGREQFLAGAANFAGSDAALDDDELTAAKEVCGPEGAYEFPVYVSPIAVAYNLPGVDDLQLAPETIAGIFSGKITSWNDEKIAKDNPDAKLPDTKITPVHRSDESGTTENFTDYLAVAAKDAWGQEPAQEFPKDFGGEAAQGTTGVIQTVEGAEGAIGYADDSAVSDKLGTAKVKVGDEYVELSAEAASAVVDASPRVEGRGEHDLAIEVARDTTESGAYPIVLVSYHIVCSSYKDQETVDLVKEWEKYVVSEDGQKEAQASAGSAPISDDLRADIEKALEAITVAK</sequence>